<keyword evidence="4" id="KW-0275">Fatty acid biosynthesis</keyword>
<dbReference type="PANTHER" id="PTHR38764:SF1">
    <property type="entry name" value="ACYL CARRIER PROTEIN PHOSPHODIESTERASE"/>
    <property type="match status" value="1"/>
</dbReference>
<reference evidence="5 6" key="1">
    <citation type="submission" date="2023-07" db="EMBL/GenBank/DDBJ databases">
        <title>Sorghum-associated microbial communities from plants grown in Nebraska, USA.</title>
        <authorList>
            <person name="Schachtman D."/>
        </authorList>
    </citation>
    <scope>NUCLEOTIDE SEQUENCE [LARGE SCALE GENOMIC DNA]</scope>
    <source>
        <strain evidence="5 6">4138</strain>
    </source>
</reference>
<evidence type="ECO:0000256" key="3">
    <source>
        <dbReference type="ARBA" id="ARBA00023098"/>
    </source>
</evidence>
<evidence type="ECO:0000256" key="4">
    <source>
        <dbReference type="ARBA" id="ARBA00023160"/>
    </source>
</evidence>
<keyword evidence="3" id="KW-0443">Lipid metabolism</keyword>
<dbReference type="EMBL" id="JAVDWR010000023">
    <property type="protein sequence ID" value="MDR7122864.1"/>
    <property type="molecule type" value="Genomic_DNA"/>
</dbReference>
<dbReference type="PIRSF" id="PIRSF011489">
    <property type="entry name" value="DUF479"/>
    <property type="match status" value="1"/>
</dbReference>
<dbReference type="InterPro" id="IPR007431">
    <property type="entry name" value="ACP_PD"/>
</dbReference>
<keyword evidence="1" id="KW-0444">Lipid biosynthesis</keyword>
<dbReference type="Pfam" id="PF04336">
    <property type="entry name" value="ACP_PD"/>
    <property type="match status" value="1"/>
</dbReference>
<keyword evidence="2" id="KW-0378">Hydrolase</keyword>
<dbReference type="PANTHER" id="PTHR38764">
    <property type="entry name" value="ACYL CARRIER PROTEIN PHOSPHODIESTERASE"/>
    <property type="match status" value="1"/>
</dbReference>
<proteinExistence type="predicted"/>
<evidence type="ECO:0000256" key="1">
    <source>
        <dbReference type="ARBA" id="ARBA00022516"/>
    </source>
</evidence>
<evidence type="ECO:0000256" key="2">
    <source>
        <dbReference type="ARBA" id="ARBA00022801"/>
    </source>
</evidence>
<dbReference type="RefSeq" id="WP_310281452.1">
    <property type="nucleotide sequence ID" value="NZ_JAVDWR010000023.1"/>
</dbReference>
<gene>
    <name evidence="5" type="ORF">J2W69_003842</name>
</gene>
<dbReference type="Proteomes" id="UP001257909">
    <property type="component" value="Unassembled WGS sequence"/>
</dbReference>
<keyword evidence="4" id="KW-0276">Fatty acid metabolism</keyword>
<comment type="caution">
    <text evidence="5">The sequence shown here is derived from an EMBL/GenBank/DDBJ whole genome shotgun (WGS) entry which is preliminary data.</text>
</comment>
<accession>A0ABU1W4G6</accession>
<sequence length="215" mass="24832">MNYLAHLLLAQPNTDSRIGNLLGDFYHGTRLELLSPAMAAGLYNHRAVDWFTDHHPHVRAARLLFSPQVRRFSPIALDMMFDFCLIKHWSHFFASDFSDYKAQLYRQLQNDLPQMPDAMARTFKAVTEQDWFGRYAQLEGIQQALRRMALHGRFTARYVSIADELPQLQVETEAVFLSFFPQLQSFIQQAAIEQAPLLAFERYSKATGKDQSNTT</sequence>
<keyword evidence="6" id="KW-1185">Reference proteome</keyword>
<organism evidence="5 6">
    <name type="scientific">Rheinheimera soli</name>
    <dbReference type="NCBI Taxonomy" id="443616"/>
    <lineage>
        <taxon>Bacteria</taxon>
        <taxon>Pseudomonadati</taxon>
        <taxon>Pseudomonadota</taxon>
        <taxon>Gammaproteobacteria</taxon>
        <taxon>Chromatiales</taxon>
        <taxon>Chromatiaceae</taxon>
        <taxon>Rheinheimera</taxon>
    </lineage>
</organism>
<protein>
    <submittedName>
        <fullName evidence="5">Acyl carrier protein phosphodiesterase</fullName>
    </submittedName>
</protein>
<evidence type="ECO:0000313" key="6">
    <source>
        <dbReference type="Proteomes" id="UP001257909"/>
    </source>
</evidence>
<name>A0ABU1W4G6_9GAMM</name>
<evidence type="ECO:0000313" key="5">
    <source>
        <dbReference type="EMBL" id="MDR7122864.1"/>
    </source>
</evidence>